<evidence type="ECO:0000256" key="12">
    <source>
        <dbReference type="ARBA" id="ARBA00023273"/>
    </source>
</evidence>
<dbReference type="Gene3D" id="1.20.58.1120">
    <property type="match status" value="1"/>
</dbReference>
<keyword evidence="4" id="KW-0677">Repeat</keyword>
<evidence type="ECO:0000256" key="10">
    <source>
        <dbReference type="ARBA" id="ARBA00023175"/>
    </source>
</evidence>
<keyword evidence="2" id="KW-0963">Cytoplasm</keyword>
<dbReference type="InterPro" id="IPR042228">
    <property type="entry name" value="Dynein_linker_3"/>
</dbReference>
<evidence type="ECO:0000256" key="8">
    <source>
        <dbReference type="ARBA" id="ARBA00023054"/>
    </source>
</evidence>
<comment type="subcellular location">
    <subcellularLocation>
        <location evidence="1">Cytoplasm</location>
        <location evidence="1">Cytoskeleton</location>
        <location evidence="1">Cilium axoneme</location>
    </subcellularLocation>
</comment>
<dbReference type="Proteomes" id="UP000485058">
    <property type="component" value="Unassembled WGS sequence"/>
</dbReference>
<dbReference type="GO" id="GO:0045505">
    <property type="term" value="F:dynein intermediate chain binding"/>
    <property type="evidence" value="ECO:0007669"/>
    <property type="project" value="InterPro"/>
</dbReference>
<dbReference type="InterPro" id="IPR042222">
    <property type="entry name" value="Dynein_2_N"/>
</dbReference>
<dbReference type="GO" id="GO:0030286">
    <property type="term" value="C:dynein complex"/>
    <property type="evidence" value="ECO:0007669"/>
    <property type="project" value="UniProtKB-KW"/>
</dbReference>
<evidence type="ECO:0000313" key="14">
    <source>
        <dbReference type="EMBL" id="GFH10192.1"/>
    </source>
</evidence>
<accession>A0A699Z425</accession>
<keyword evidence="3" id="KW-0493">Microtubule</keyword>
<reference evidence="14 15" key="1">
    <citation type="submission" date="2020-02" db="EMBL/GenBank/DDBJ databases">
        <title>Draft genome sequence of Haematococcus lacustris strain NIES-144.</title>
        <authorList>
            <person name="Morimoto D."/>
            <person name="Nakagawa S."/>
            <person name="Yoshida T."/>
            <person name="Sawayama S."/>
        </authorList>
    </citation>
    <scope>NUCLEOTIDE SEQUENCE [LARGE SCALE GENOMIC DNA]</scope>
    <source>
        <strain evidence="14 15">NIES-144</strain>
    </source>
</reference>
<dbReference type="FunFam" id="1.20.58.1120:FF:000001">
    <property type="entry name" value="dynein heavy chain 2, axonemal"/>
    <property type="match status" value="1"/>
</dbReference>
<evidence type="ECO:0000256" key="5">
    <source>
        <dbReference type="ARBA" id="ARBA00022741"/>
    </source>
</evidence>
<keyword evidence="5" id="KW-0547">Nucleotide-binding</keyword>
<keyword evidence="15" id="KW-1185">Reference proteome</keyword>
<keyword evidence="6" id="KW-0067">ATP-binding</keyword>
<keyword evidence="9" id="KW-0969">Cilium</keyword>
<keyword evidence="8" id="KW-0175">Coiled coil</keyword>
<proteinExistence type="predicted"/>
<dbReference type="FunFam" id="3.20.180.20:FF:000001">
    <property type="entry name" value="Dynein axonemal heavy chain 5"/>
    <property type="match status" value="1"/>
</dbReference>
<dbReference type="InterPro" id="IPR013602">
    <property type="entry name" value="Dynein_heavy_linker"/>
</dbReference>
<evidence type="ECO:0000256" key="9">
    <source>
        <dbReference type="ARBA" id="ARBA00023069"/>
    </source>
</evidence>
<dbReference type="PANTHER" id="PTHR45703:SF32">
    <property type="entry name" value="DYNEINS HEAVY CHAIN"/>
    <property type="match status" value="1"/>
</dbReference>
<dbReference type="Gene3D" id="1.20.140.100">
    <property type="entry name" value="Dynein heavy chain, N-terminal domain 2"/>
    <property type="match status" value="1"/>
</dbReference>
<comment type="caution">
    <text evidence="14">The sequence shown here is derived from an EMBL/GenBank/DDBJ whole genome shotgun (WGS) entry which is preliminary data.</text>
</comment>
<feature type="domain" description="Dynein heavy chain linker" evidence="13">
    <location>
        <begin position="2"/>
        <end position="245"/>
    </location>
</feature>
<evidence type="ECO:0000313" key="15">
    <source>
        <dbReference type="Proteomes" id="UP000485058"/>
    </source>
</evidence>
<dbReference type="PANTHER" id="PTHR45703">
    <property type="entry name" value="DYNEIN HEAVY CHAIN"/>
    <property type="match status" value="1"/>
</dbReference>
<evidence type="ECO:0000256" key="1">
    <source>
        <dbReference type="ARBA" id="ARBA00004430"/>
    </source>
</evidence>
<evidence type="ECO:0000256" key="7">
    <source>
        <dbReference type="ARBA" id="ARBA00023017"/>
    </source>
</evidence>
<dbReference type="Gene3D" id="3.20.180.20">
    <property type="entry name" value="Dynein heavy chain, N-terminal domain 2"/>
    <property type="match status" value="1"/>
</dbReference>
<evidence type="ECO:0000256" key="3">
    <source>
        <dbReference type="ARBA" id="ARBA00022701"/>
    </source>
</evidence>
<name>A0A699Z425_HAELA</name>
<evidence type="ECO:0000259" key="13">
    <source>
        <dbReference type="Pfam" id="PF08393"/>
    </source>
</evidence>
<organism evidence="14 15">
    <name type="scientific">Haematococcus lacustris</name>
    <name type="common">Green alga</name>
    <name type="synonym">Haematococcus pluvialis</name>
    <dbReference type="NCBI Taxonomy" id="44745"/>
    <lineage>
        <taxon>Eukaryota</taxon>
        <taxon>Viridiplantae</taxon>
        <taxon>Chlorophyta</taxon>
        <taxon>core chlorophytes</taxon>
        <taxon>Chlorophyceae</taxon>
        <taxon>CS clade</taxon>
        <taxon>Chlamydomonadales</taxon>
        <taxon>Haematococcaceae</taxon>
        <taxon>Haematococcus</taxon>
    </lineage>
</organism>
<evidence type="ECO:0000256" key="11">
    <source>
        <dbReference type="ARBA" id="ARBA00023212"/>
    </source>
</evidence>
<keyword evidence="10" id="KW-0505">Motor protein</keyword>
<dbReference type="Pfam" id="PF08393">
    <property type="entry name" value="DHC_N2"/>
    <property type="match status" value="1"/>
</dbReference>
<keyword evidence="7" id="KW-0243">Dynein</keyword>
<dbReference type="FunFam" id="1.20.140.100:FF:000006">
    <property type="entry name" value="dynein heavy chain 2, axonemal"/>
    <property type="match status" value="1"/>
</dbReference>
<dbReference type="GO" id="GO:0005874">
    <property type="term" value="C:microtubule"/>
    <property type="evidence" value="ECO:0007669"/>
    <property type="project" value="UniProtKB-KW"/>
</dbReference>
<protein>
    <recommendedName>
        <fullName evidence="13">Dynein heavy chain linker domain-containing protein</fullName>
    </recommendedName>
</protein>
<evidence type="ECO:0000256" key="2">
    <source>
        <dbReference type="ARBA" id="ARBA00022490"/>
    </source>
</evidence>
<evidence type="ECO:0000256" key="6">
    <source>
        <dbReference type="ARBA" id="ARBA00022840"/>
    </source>
</evidence>
<dbReference type="GO" id="GO:0007018">
    <property type="term" value="P:microtubule-based movement"/>
    <property type="evidence" value="ECO:0007669"/>
    <property type="project" value="InterPro"/>
</dbReference>
<evidence type="ECO:0000256" key="4">
    <source>
        <dbReference type="ARBA" id="ARBA00022737"/>
    </source>
</evidence>
<dbReference type="GO" id="GO:0051959">
    <property type="term" value="F:dynein light intermediate chain binding"/>
    <property type="evidence" value="ECO:0007669"/>
    <property type="project" value="InterPro"/>
</dbReference>
<dbReference type="GO" id="GO:0005930">
    <property type="term" value="C:axoneme"/>
    <property type="evidence" value="ECO:0007669"/>
    <property type="project" value="UniProtKB-SubCell"/>
</dbReference>
<sequence>MAEYKSTYKLRSTEEVFAALEEHSVLLSTMKASKFFVVFEKDISYWEKTLSHISETVEIILQVQRNWMYLENIFIGSEDIRKQLPQESIMFENVHATFSRLMRQLAGQANCLKACTAAGLLDTFQDMDAKLERIQKSLENYLENKRQQFPRFYFLSSDDLLEILGQAKDPLNVQSHLKKCFEGIKKLDMNTPGDNERKQYLSLGIHSPDGEYLPFAGPVVTEGRPEEWLNRVEEAMFATTKKHLYKVLEDSKATKKEKWVKDNQGQMIITAGQIVWTFECEKALGDLENARRAVKALKKKWVSYLNKLTAVTRSKLNKVERNKVVSLITIEVHARDVIEKLSKSNCTSVNDFEWVSQLRFYWDKDLNDCVVKQVLSVFVYGYEYQGNNGRLVITPLTDR</sequence>
<dbReference type="AlphaFoldDB" id="A0A699Z425"/>
<dbReference type="InterPro" id="IPR026983">
    <property type="entry name" value="DHC"/>
</dbReference>
<dbReference type="EMBL" id="BLLF01000294">
    <property type="protein sequence ID" value="GFH10192.1"/>
    <property type="molecule type" value="Genomic_DNA"/>
</dbReference>
<keyword evidence="11" id="KW-0206">Cytoskeleton</keyword>
<gene>
    <name evidence="14" type="ORF">HaLaN_05461</name>
</gene>
<keyword evidence="12" id="KW-0966">Cell projection</keyword>
<dbReference type="GO" id="GO:0005524">
    <property type="term" value="F:ATP binding"/>
    <property type="evidence" value="ECO:0007669"/>
    <property type="project" value="UniProtKB-KW"/>
</dbReference>